<dbReference type="Pfam" id="PF16661">
    <property type="entry name" value="Lactamase_B_6"/>
    <property type="match status" value="1"/>
</dbReference>
<dbReference type="CDD" id="cd16293">
    <property type="entry name" value="CPSF2-like_MBL-fold"/>
    <property type="match status" value="1"/>
</dbReference>
<evidence type="ECO:0000256" key="1">
    <source>
        <dbReference type="ARBA" id="ARBA00004123"/>
    </source>
</evidence>
<feature type="compositionally biased region" description="Gly residues" evidence="5">
    <location>
        <begin position="556"/>
        <end position="573"/>
    </location>
</feature>
<keyword evidence="8" id="KW-1185">Reference proteome</keyword>
<dbReference type="GO" id="GO:0005847">
    <property type="term" value="C:mRNA cleavage and polyadenylation specificity factor complex"/>
    <property type="evidence" value="ECO:0007669"/>
    <property type="project" value="InterPro"/>
</dbReference>
<dbReference type="PANTHER" id="PTHR45922">
    <property type="entry name" value="CLEAVAGE AND POLYADENYLATION SPECIFICITY FACTOR SUBUNIT 2"/>
    <property type="match status" value="1"/>
</dbReference>
<keyword evidence="2 4" id="KW-0507">mRNA processing</keyword>
<dbReference type="Pfam" id="PF13299">
    <property type="entry name" value="CPSF100_C"/>
    <property type="match status" value="1"/>
</dbReference>
<protein>
    <recommendedName>
        <fullName evidence="4">Cleavage and polyadenylation specificity factor subunit 2</fullName>
    </recommendedName>
    <alternativeName>
        <fullName evidence="4">Cleavage and polyadenylation specificity factor 100 kDa subunit</fullName>
    </alternativeName>
</protein>
<dbReference type="InterPro" id="IPR035639">
    <property type="entry name" value="CPSF2_MBL"/>
</dbReference>
<feature type="compositionally biased region" description="Polar residues" evidence="5">
    <location>
        <begin position="510"/>
        <end position="526"/>
    </location>
</feature>
<feature type="region of interest" description="Disordered" evidence="5">
    <location>
        <begin position="554"/>
        <end position="587"/>
    </location>
</feature>
<name>A0A835Y288_9CHLO</name>
<dbReference type="GO" id="GO:0003723">
    <property type="term" value="F:RNA binding"/>
    <property type="evidence" value="ECO:0007669"/>
    <property type="project" value="UniProtKB-KW"/>
</dbReference>
<dbReference type="GO" id="GO:0006398">
    <property type="term" value="P:mRNA 3'-end processing by stem-loop binding and cleavage"/>
    <property type="evidence" value="ECO:0007669"/>
    <property type="project" value="InterPro"/>
</dbReference>
<feature type="compositionally biased region" description="Gly residues" evidence="5">
    <location>
        <begin position="485"/>
        <end position="498"/>
    </location>
</feature>
<evidence type="ECO:0000259" key="6">
    <source>
        <dbReference type="SMART" id="SM01027"/>
    </source>
</evidence>
<comment type="similarity">
    <text evidence="4">Belongs to the metallo-beta-lactamase superfamily. RNA-metabolizing metallo-beta-lactamase-like family. CPSF2/YSH1 subfamily.</text>
</comment>
<evidence type="ECO:0000313" key="7">
    <source>
        <dbReference type="EMBL" id="KAG2494598.1"/>
    </source>
</evidence>
<dbReference type="SMART" id="SM01027">
    <property type="entry name" value="Beta-Casp"/>
    <property type="match status" value="1"/>
</dbReference>
<feature type="region of interest" description="Disordered" evidence="5">
    <location>
        <begin position="478"/>
        <end position="526"/>
    </location>
</feature>
<dbReference type="InterPro" id="IPR036866">
    <property type="entry name" value="RibonucZ/Hydroxyglut_hydro"/>
</dbReference>
<dbReference type="Gene3D" id="3.60.15.10">
    <property type="entry name" value="Ribonuclease Z/Hydroxyacylglutathione hydrolase-like"/>
    <property type="match status" value="1"/>
</dbReference>
<dbReference type="InterPro" id="IPR011108">
    <property type="entry name" value="RMMBL"/>
</dbReference>
<dbReference type="Pfam" id="PF10996">
    <property type="entry name" value="Beta-Casp"/>
    <property type="match status" value="1"/>
</dbReference>
<dbReference type="Proteomes" id="UP000612055">
    <property type="component" value="Unassembled WGS sequence"/>
</dbReference>
<comment type="subcellular location">
    <subcellularLocation>
        <location evidence="1 4">Nucleus</location>
    </subcellularLocation>
</comment>
<dbReference type="EMBL" id="JAEHOE010000030">
    <property type="protein sequence ID" value="KAG2494598.1"/>
    <property type="molecule type" value="Genomic_DNA"/>
</dbReference>
<sequence>METSVRFTPLCGVDGDAPLCYLLEIDSFTILLDCGWDEACSEELLEPVKKVLPRVDAVLLSHPDLAHLGALPYLVGRAGLQAPVYSTKPVRRMGEMFHFEAVLAKQAISEFDVYDLDHVDAAFRLNPRWRELRYSQRHVLVAPAAPPLGLPSAAQAPTEQPPGGGITITPLPAGRFPGGAVWRISLGCGEEVVYAVDYNHRKERLLNGTTFPEILASQQPALLVSDCLNALAPTADKRRRDEELLDAITATVEGEGCVLLPTDAAGRVLELALLLDEHFARARISATPVLLSATVRTVLEFARSQLEYFGSEMAQTFALKRTLPFSFRKLSVVTRVEELGAIPGPKVVLATLASLEAGPARQLLVEWAAQPRNTIIFTERACPGTLAHTLQMHDPSAAPEPLRLPLRMARRVPLEGEELAAWQAAKAAEAAEGALEGARRGGSGPLDRLSGAPSLSTAARLAGLAQFAFEPTSAPATPAAAAKAGGAGGGGGGGGSAAGGAATPAAGLTSRPSHGSSSTPLDQPLRSNTQSISRLVRDAATGAVVQQLAPQAAGANGFGGPGGPGSGDGGGDPGLLIDGFQPPARAKHAMFPDDDEEVYTPWDEYGAVLGGDEFRVPTLLEPGAAGPRLGAAGGGGEGMEVDGGAGAGGADVADEVEEAPTKLVETEVTLELKAALRFFDFEGRADGRSLRDTLARVAPRRLALVHGGAAPRAELAGALRHDLAEFGTEVATPGLGEVVEARLAPSHVAALSEGLAGSLDVRQAGQYGVAWLEGLFARGAHTDPANGAPILTIEPLPMDEDTPHAAAGADAAAASTAAGTGSVLLAQAGAAVTLSKLKAALAAAGFESHFPSRGVLAVMTGEGPDAGALIVTLGSQPGAGLGAAAGGEAAAAAAADRARVVLEGPTGEAYYRVREVIYSQFGVC</sequence>
<organism evidence="7 8">
    <name type="scientific">Edaphochlamys debaryana</name>
    <dbReference type="NCBI Taxonomy" id="47281"/>
    <lineage>
        <taxon>Eukaryota</taxon>
        <taxon>Viridiplantae</taxon>
        <taxon>Chlorophyta</taxon>
        <taxon>core chlorophytes</taxon>
        <taxon>Chlorophyceae</taxon>
        <taxon>CS clade</taxon>
        <taxon>Chlamydomonadales</taxon>
        <taxon>Chlamydomonadales incertae sedis</taxon>
        <taxon>Edaphochlamys</taxon>
    </lineage>
</organism>
<comment type="caution">
    <text evidence="7">The sequence shown here is derived from an EMBL/GenBank/DDBJ whole genome shotgun (WGS) entry which is preliminary data.</text>
</comment>
<evidence type="ECO:0000256" key="5">
    <source>
        <dbReference type="SAM" id="MobiDB-lite"/>
    </source>
</evidence>
<keyword evidence="3 4" id="KW-0539">Nucleus</keyword>
<feature type="region of interest" description="Disordered" evidence="5">
    <location>
        <begin position="628"/>
        <end position="652"/>
    </location>
</feature>
<dbReference type="Pfam" id="PF07521">
    <property type="entry name" value="RMMBL"/>
    <property type="match status" value="1"/>
</dbReference>
<accession>A0A835Y288</accession>
<evidence type="ECO:0000313" key="8">
    <source>
        <dbReference type="Proteomes" id="UP000612055"/>
    </source>
</evidence>
<dbReference type="InterPro" id="IPR001279">
    <property type="entry name" value="Metallo-B-lactamas"/>
</dbReference>
<dbReference type="PANTHER" id="PTHR45922:SF1">
    <property type="entry name" value="CLEAVAGE AND POLYADENYLATION SPECIFICITY FACTOR SUBUNIT 2"/>
    <property type="match status" value="1"/>
</dbReference>
<gene>
    <name evidence="7" type="ORF">HYH03_007363</name>
</gene>
<feature type="compositionally biased region" description="Gly residues" evidence="5">
    <location>
        <begin position="631"/>
        <end position="649"/>
    </location>
</feature>
<dbReference type="OrthoDB" id="64353at2759"/>
<feature type="domain" description="Beta-Casp" evidence="6">
    <location>
        <begin position="268"/>
        <end position="390"/>
    </location>
</feature>
<dbReference type="InterPro" id="IPR022712">
    <property type="entry name" value="Beta_Casp"/>
</dbReference>
<dbReference type="SUPFAM" id="SSF56281">
    <property type="entry name" value="Metallo-hydrolase/oxidoreductase"/>
    <property type="match status" value="1"/>
</dbReference>
<evidence type="ECO:0000256" key="4">
    <source>
        <dbReference type="RuleBase" id="RU365006"/>
    </source>
</evidence>
<dbReference type="InterPro" id="IPR027075">
    <property type="entry name" value="CPSF2"/>
</dbReference>
<proteinExistence type="inferred from homology"/>
<dbReference type="InterPro" id="IPR025069">
    <property type="entry name" value="Cpsf2_C"/>
</dbReference>
<evidence type="ECO:0000256" key="2">
    <source>
        <dbReference type="ARBA" id="ARBA00022664"/>
    </source>
</evidence>
<dbReference type="AlphaFoldDB" id="A0A835Y288"/>
<evidence type="ECO:0000256" key="3">
    <source>
        <dbReference type="ARBA" id="ARBA00023242"/>
    </source>
</evidence>
<keyword evidence="4" id="KW-0694">RNA-binding</keyword>
<reference evidence="7" key="1">
    <citation type="journal article" date="2020" name="bioRxiv">
        <title>Comparative genomics of Chlamydomonas.</title>
        <authorList>
            <person name="Craig R.J."/>
            <person name="Hasan A.R."/>
            <person name="Ness R.W."/>
            <person name="Keightley P.D."/>
        </authorList>
    </citation>
    <scope>NUCLEOTIDE SEQUENCE</scope>
    <source>
        <strain evidence="7">CCAP 11/70</strain>
    </source>
</reference>